<dbReference type="Proteomes" id="UP000235994">
    <property type="component" value="Unassembled WGS sequence"/>
</dbReference>
<evidence type="ECO:0000313" key="1">
    <source>
        <dbReference type="EMBL" id="PND35780.1"/>
    </source>
</evidence>
<reference evidence="1 2" key="1">
    <citation type="submission" date="2018-01" db="EMBL/GenBank/DDBJ databases">
        <title>The draft genome of an aniline degradation strain ANB-1.</title>
        <authorList>
            <person name="Zhang L."/>
            <person name="Jiang J."/>
        </authorList>
    </citation>
    <scope>NUCLEOTIDE SEQUENCE [LARGE SCALE GENOMIC DNA]</scope>
    <source>
        <strain evidence="1 2">ANB-1</strain>
    </source>
</reference>
<protein>
    <submittedName>
        <fullName evidence="1">Uncharacterized protein</fullName>
    </submittedName>
</protein>
<accession>A0A2N8KQT2</accession>
<organism evidence="1 2">
    <name type="scientific">Achromobacter pulmonis</name>
    <dbReference type="NCBI Taxonomy" id="1389932"/>
    <lineage>
        <taxon>Bacteria</taxon>
        <taxon>Pseudomonadati</taxon>
        <taxon>Pseudomonadota</taxon>
        <taxon>Betaproteobacteria</taxon>
        <taxon>Burkholderiales</taxon>
        <taxon>Alcaligenaceae</taxon>
        <taxon>Achromobacter</taxon>
    </lineage>
</organism>
<evidence type="ECO:0000313" key="2">
    <source>
        <dbReference type="Proteomes" id="UP000235994"/>
    </source>
</evidence>
<proteinExistence type="predicted"/>
<comment type="caution">
    <text evidence="1">The sequence shown here is derived from an EMBL/GenBank/DDBJ whole genome shotgun (WGS) entry which is preliminary data.</text>
</comment>
<dbReference type="AlphaFoldDB" id="A0A2N8KQT2"/>
<name>A0A2N8KQT2_9BURK</name>
<dbReference type="EMBL" id="POQS01000001">
    <property type="protein sequence ID" value="PND35780.1"/>
    <property type="molecule type" value="Genomic_DNA"/>
</dbReference>
<dbReference type="RefSeq" id="WP_102771701.1">
    <property type="nucleotide sequence ID" value="NZ_POQS01000001.1"/>
</dbReference>
<gene>
    <name evidence="1" type="ORF">C1I89_05385</name>
</gene>
<sequence length="94" mass="10455">MNHYRDSSDIERWLNEGGLQLPKSAEVLDPAVLDEGERRVIACLGAASLSIWHEFPTDIRRMVLQSAVSNATYDATLLKEKVAAFMRGRQGPLA</sequence>
<keyword evidence="2" id="KW-1185">Reference proteome</keyword>